<dbReference type="InterPro" id="IPR044880">
    <property type="entry name" value="NCX_ion-bd_dom_sf"/>
</dbReference>
<evidence type="ECO:0000256" key="3">
    <source>
        <dbReference type="ARBA" id="ARBA00022989"/>
    </source>
</evidence>
<gene>
    <name evidence="7" type="ORF">LCGC14_0101190</name>
</gene>
<dbReference type="Pfam" id="PF01699">
    <property type="entry name" value="Na_Ca_ex"/>
    <property type="match status" value="2"/>
</dbReference>
<name>A0A0F9VBX0_9ZZZZ</name>
<feature type="transmembrane region" description="Helical" evidence="5">
    <location>
        <begin position="39"/>
        <end position="63"/>
    </location>
</feature>
<dbReference type="AlphaFoldDB" id="A0A0F9VBX0"/>
<feature type="transmembrane region" description="Helical" evidence="5">
    <location>
        <begin position="206"/>
        <end position="227"/>
    </location>
</feature>
<keyword evidence="4 5" id="KW-0472">Membrane</keyword>
<dbReference type="GO" id="GO:0005262">
    <property type="term" value="F:calcium channel activity"/>
    <property type="evidence" value="ECO:0007669"/>
    <property type="project" value="TreeGrafter"/>
</dbReference>
<feature type="transmembrane region" description="Helical" evidence="5">
    <location>
        <begin position="301"/>
        <end position="317"/>
    </location>
</feature>
<protein>
    <recommendedName>
        <fullName evidence="6">Sodium/calcium exchanger membrane region domain-containing protein</fullName>
    </recommendedName>
</protein>
<feature type="transmembrane region" description="Helical" evidence="5">
    <location>
        <begin position="75"/>
        <end position="93"/>
    </location>
</feature>
<sequence>MTFVYILIFIISVLLLFWAGTFIIDSLMRIAKFLRWKEFVVAFFVIAIASSIPNFFVGISSALHGIPQLSFGDVVGGNIVDLTVAVALVVLITKGLPTTSNLIQVSSLFTILIAILPVVLILDGTLGRVDGILLIGFFFFYVFWLFSKKERFIKVYDGQKLPIVKELKTFFKDIGRVAIGIILLLLGAEGIVRSASFFAISFNLSLPIIGVLIVGTGNALPEIYFAIASARKGRTRMILGDLMGSVIIAATLVLGTVALIHPIEISDFSPFAIARLFLIISAIFFFFFIRTGRKITRKEALFLLLIYLIFLVSEIFFT</sequence>
<feature type="transmembrane region" description="Helical" evidence="5">
    <location>
        <begin position="177"/>
        <end position="200"/>
    </location>
</feature>
<feature type="domain" description="Sodium/calcium exchanger membrane region" evidence="6">
    <location>
        <begin position="176"/>
        <end position="312"/>
    </location>
</feature>
<dbReference type="InterPro" id="IPR004481">
    <property type="entry name" value="K/Na/Ca-exchanger"/>
</dbReference>
<feature type="transmembrane region" description="Helical" evidence="5">
    <location>
        <begin position="6"/>
        <end position="27"/>
    </location>
</feature>
<accession>A0A0F9VBX0</accession>
<dbReference type="EMBL" id="LAZR01000029">
    <property type="protein sequence ID" value="KKO02671.1"/>
    <property type="molecule type" value="Genomic_DNA"/>
</dbReference>
<evidence type="ECO:0000259" key="6">
    <source>
        <dbReference type="Pfam" id="PF01699"/>
    </source>
</evidence>
<evidence type="ECO:0000256" key="5">
    <source>
        <dbReference type="SAM" id="Phobius"/>
    </source>
</evidence>
<evidence type="ECO:0000313" key="7">
    <source>
        <dbReference type="EMBL" id="KKO02671.1"/>
    </source>
</evidence>
<dbReference type="GO" id="GO:0008273">
    <property type="term" value="F:calcium, potassium:sodium antiporter activity"/>
    <property type="evidence" value="ECO:0007669"/>
    <property type="project" value="TreeGrafter"/>
</dbReference>
<feature type="transmembrane region" description="Helical" evidence="5">
    <location>
        <begin position="272"/>
        <end position="289"/>
    </location>
</feature>
<organism evidence="7">
    <name type="scientific">marine sediment metagenome</name>
    <dbReference type="NCBI Taxonomy" id="412755"/>
    <lineage>
        <taxon>unclassified sequences</taxon>
        <taxon>metagenomes</taxon>
        <taxon>ecological metagenomes</taxon>
    </lineage>
</organism>
<evidence type="ECO:0000256" key="1">
    <source>
        <dbReference type="ARBA" id="ARBA00004141"/>
    </source>
</evidence>
<evidence type="ECO:0000256" key="4">
    <source>
        <dbReference type="ARBA" id="ARBA00023136"/>
    </source>
</evidence>
<dbReference type="PANTHER" id="PTHR10846">
    <property type="entry name" value="SODIUM/POTASSIUM/CALCIUM EXCHANGER"/>
    <property type="match status" value="1"/>
</dbReference>
<dbReference type="InterPro" id="IPR004837">
    <property type="entry name" value="NaCa_Exmemb"/>
</dbReference>
<reference evidence="7" key="1">
    <citation type="journal article" date="2015" name="Nature">
        <title>Complex archaea that bridge the gap between prokaryotes and eukaryotes.</title>
        <authorList>
            <person name="Spang A."/>
            <person name="Saw J.H."/>
            <person name="Jorgensen S.L."/>
            <person name="Zaremba-Niedzwiedzka K."/>
            <person name="Martijn J."/>
            <person name="Lind A.E."/>
            <person name="van Eijk R."/>
            <person name="Schleper C."/>
            <person name="Guy L."/>
            <person name="Ettema T.J."/>
        </authorList>
    </citation>
    <scope>NUCLEOTIDE SEQUENCE</scope>
</reference>
<feature type="transmembrane region" description="Helical" evidence="5">
    <location>
        <begin position="128"/>
        <end position="146"/>
    </location>
</feature>
<comment type="subcellular location">
    <subcellularLocation>
        <location evidence="1">Membrane</location>
        <topology evidence="1">Multi-pass membrane protein</topology>
    </subcellularLocation>
</comment>
<keyword evidence="2 5" id="KW-0812">Transmembrane</keyword>
<dbReference type="PANTHER" id="PTHR10846:SF8">
    <property type="entry name" value="INNER MEMBRANE PROTEIN YRBG"/>
    <property type="match status" value="1"/>
</dbReference>
<feature type="domain" description="Sodium/calcium exchanger membrane region" evidence="6">
    <location>
        <begin position="5"/>
        <end position="146"/>
    </location>
</feature>
<proteinExistence type="predicted"/>
<dbReference type="GO" id="GO:0005886">
    <property type="term" value="C:plasma membrane"/>
    <property type="evidence" value="ECO:0007669"/>
    <property type="project" value="TreeGrafter"/>
</dbReference>
<keyword evidence="3 5" id="KW-1133">Transmembrane helix</keyword>
<comment type="caution">
    <text evidence="7">The sequence shown here is derived from an EMBL/GenBank/DDBJ whole genome shotgun (WGS) entry which is preliminary data.</text>
</comment>
<feature type="transmembrane region" description="Helical" evidence="5">
    <location>
        <begin position="239"/>
        <end position="260"/>
    </location>
</feature>
<dbReference type="Gene3D" id="1.20.1420.30">
    <property type="entry name" value="NCX, central ion-binding region"/>
    <property type="match status" value="1"/>
</dbReference>
<feature type="transmembrane region" description="Helical" evidence="5">
    <location>
        <begin position="105"/>
        <end position="122"/>
    </location>
</feature>
<dbReference type="GO" id="GO:0006874">
    <property type="term" value="P:intracellular calcium ion homeostasis"/>
    <property type="evidence" value="ECO:0007669"/>
    <property type="project" value="TreeGrafter"/>
</dbReference>
<evidence type="ECO:0000256" key="2">
    <source>
        <dbReference type="ARBA" id="ARBA00022692"/>
    </source>
</evidence>